<organism evidence="2 3">
    <name type="scientific">Alicyclobacillus cellulosilyticus</name>
    <dbReference type="NCBI Taxonomy" id="1003997"/>
    <lineage>
        <taxon>Bacteria</taxon>
        <taxon>Bacillati</taxon>
        <taxon>Bacillota</taxon>
        <taxon>Bacilli</taxon>
        <taxon>Bacillales</taxon>
        <taxon>Alicyclobacillaceae</taxon>
        <taxon>Alicyclobacillus</taxon>
    </lineage>
</organism>
<dbReference type="AlphaFoldDB" id="A0A917NKG4"/>
<keyword evidence="3" id="KW-1185">Reference proteome</keyword>
<gene>
    <name evidence="2" type="ORF">GCM10010885_16330</name>
</gene>
<name>A0A917NKG4_9BACL</name>
<dbReference type="EMBL" id="BMOY01000024">
    <property type="protein sequence ID" value="GGJ07929.1"/>
    <property type="molecule type" value="Genomic_DNA"/>
</dbReference>
<keyword evidence="1" id="KW-0175">Coiled coil</keyword>
<protein>
    <recommendedName>
        <fullName evidence="4">YlqD protein</fullName>
    </recommendedName>
</protein>
<dbReference type="Gene3D" id="6.10.140.1110">
    <property type="match status" value="1"/>
</dbReference>
<proteinExistence type="predicted"/>
<evidence type="ECO:0000313" key="3">
    <source>
        <dbReference type="Proteomes" id="UP000637695"/>
    </source>
</evidence>
<dbReference type="RefSeq" id="WP_229776672.1">
    <property type="nucleotide sequence ID" value="NZ_BMOY01000024.1"/>
</dbReference>
<evidence type="ECO:0000256" key="1">
    <source>
        <dbReference type="SAM" id="Coils"/>
    </source>
</evidence>
<evidence type="ECO:0000313" key="2">
    <source>
        <dbReference type="EMBL" id="GGJ07929.1"/>
    </source>
</evidence>
<comment type="caution">
    <text evidence="2">The sequence shown here is derived from an EMBL/GenBank/DDBJ whole genome shotgun (WGS) entry which is preliminary data.</text>
</comment>
<reference evidence="2" key="1">
    <citation type="journal article" date="2014" name="Int. J. Syst. Evol. Microbiol.">
        <title>Complete genome sequence of Corynebacterium casei LMG S-19264T (=DSM 44701T), isolated from a smear-ripened cheese.</title>
        <authorList>
            <consortium name="US DOE Joint Genome Institute (JGI-PGF)"/>
            <person name="Walter F."/>
            <person name="Albersmeier A."/>
            <person name="Kalinowski J."/>
            <person name="Ruckert C."/>
        </authorList>
    </citation>
    <scope>NUCLEOTIDE SEQUENCE</scope>
    <source>
        <strain evidence="2">JCM 18487</strain>
    </source>
</reference>
<dbReference type="Pfam" id="PF11068">
    <property type="entry name" value="YlqD"/>
    <property type="match status" value="1"/>
</dbReference>
<feature type="coiled-coil region" evidence="1">
    <location>
        <begin position="23"/>
        <end position="83"/>
    </location>
</feature>
<reference evidence="2" key="2">
    <citation type="submission" date="2020-09" db="EMBL/GenBank/DDBJ databases">
        <authorList>
            <person name="Sun Q."/>
            <person name="Ohkuma M."/>
        </authorList>
    </citation>
    <scope>NUCLEOTIDE SEQUENCE</scope>
    <source>
        <strain evidence="2">JCM 18487</strain>
    </source>
</reference>
<sequence length="143" mass="16314">MLTIRQPVAVKFILTEQTKQQLIAEHRFHIERLQMELEQLEVAGKQALEQAMAQGGDVAQQVKEQIEAEKQARIAQREQLIEQIQQIQQMELGTEIQNMTVETTVDVHVGDDWTKILQGAEIIIKDGIVHEIRRGGEPVPETE</sequence>
<evidence type="ECO:0008006" key="4">
    <source>
        <dbReference type="Google" id="ProtNLM"/>
    </source>
</evidence>
<dbReference type="Proteomes" id="UP000637695">
    <property type="component" value="Unassembled WGS sequence"/>
</dbReference>
<dbReference type="InterPro" id="IPR021297">
    <property type="entry name" value="YlqD"/>
</dbReference>
<accession>A0A917NKG4</accession>